<feature type="transmembrane region" description="Helical" evidence="8">
    <location>
        <begin position="334"/>
        <end position="353"/>
    </location>
</feature>
<dbReference type="InterPro" id="IPR004761">
    <property type="entry name" value="Spore_GerAB"/>
</dbReference>
<feature type="transmembrane region" description="Helical" evidence="8">
    <location>
        <begin position="74"/>
        <end position="94"/>
    </location>
</feature>
<evidence type="ECO:0000256" key="8">
    <source>
        <dbReference type="SAM" id="Phobius"/>
    </source>
</evidence>
<comment type="similarity">
    <text evidence="2">Belongs to the amino acid-polyamine-organocation (APC) superfamily. Spore germination protein (SGP) (TC 2.A.3.9) family.</text>
</comment>
<evidence type="ECO:0000256" key="2">
    <source>
        <dbReference type="ARBA" id="ARBA00007998"/>
    </source>
</evidence>
<dbReference type="PANTHER" id="PTHR34975:SF2">
    <property type="entry name" value="SPORE GERMINATION PROTEIN A2"/>
    <property type="match status" value="1"/>
</dbReference>
<comment type="subcellular location">
    <subcellularLocation>
        <location evidence="1">Membrane</location>
        <topology evidence="1">Multi-pass membrane protein</topology>
    </subcellularLocation>
</comment>
<evidence type="ECO:0000256" key="6">
    <source>
        <dbReference type="ARBA" id="ARBA00022989"/>
    </source>
</evidence>
<dbReference type="GO" id="GO:0016020">
    <property type="term" value="C:membrane"/>
    <property type="evidence" value="ECO:0007669"/>
    <property type="project" value="UniProtKB-SubCell"/>
</dbReference>
<reference evidence="9 10" key="1">
    <citation type="submission" date="2019-07" db="EMBL/GenBank/DDBJ databases">
        <authorList>
            <person name="Kim J."/>
        </authorList>
    </citation>
    <scope>NUCLEOTIDE SEQUENCE [LARGE SCALE GENOMIC DNA]</scope>
    <source>
        <strain evidence="9 10">JC52</strain>
    </source>
</reference>
<dbReference type="AlphaFoldDB" id="A0A559K5Q0"/>
<dbReference type="Pfam" id="PF03845">
    <property type="entry name" value="Spore_permease"/>
    <property type="match status" value="1"/>
</dbReference>
<accession>A0A559K5Q0</accession>
<dbReference type="EMBL" id="VNJI01000036">
    <property type="protein sequence ID" value="TVY07478.1"/>
    <property type="molecule type" value="Genomic_DNA"/>
</dbReference>
<evidence type="ECO:0000256" key="1">
    <source>
        <dbReference type="ARBA" id="ARBA00004141"/>
    </source>
</evidence>
<proteinExistence type="inferred from homology"/>
<feature type="transmembrane region" description="Helical" evidence="8">
    <location>
        <begin position="32"/>
        <end position="53"/>
    </location>
</feature>
<sequence length="361" mass="40524">MKISGNQLFWIMFCFQVHYALNPALLYGKQDAWIICAMGGIAAVFLTLVMVKISLMSKGEAFVVYCQKVLGKGLGKGIVLLYLPVWFMLLVVTLREWADYVFLKLLPNTPVIMVVLPIVLLMIYVNLKGGITAVGRCSQIIGPLYFLISFVPFFMLFGIMDWTNLLPVYQDTGWRHMLRGTVPTMALMMGGTTVPFMITEFDSEPTNITKGAIWAIGLSTLWVFLASVASVLALGSHQAPQLTIPWVDTIRLISILNFIQNVDAFAVCIYTLAHFISISTILFGTSYGFAQSFNLKNWKRTAWVVAGLALFFVILTSDLGHITKLYRETIWIPWIFPIHMIGIPLLLLVAGILKNRRLLRV</sequence>
<feature type="transmembrane region" description="Helical" evidence="8">
    <location>
        <begin position="106"/>
        <end position="127"/>
    </location>
</feature>
<evidence type="ECO:0000256" key="7">
    <source>
        <dbReference type="ARBA" id="ARBA00023136"/>
    </source>
</evidence>
<dbReference type="GO" id="GO:0009847">
    <property type="term" value="P:spore germination"/>
    <property type="evidence" value="ECO:0007669"/>
    <property type="project" value="InterPro"/>
</dbReference>
<feature type="transmembrane region" description="Helical" evidence="8">
    <location>
        <begin position="264"/>
        <end position="290"/>
    </location>
</feature>
<feature type="transmembrane region" description="Helical" evidence="8">
    <location>
        <begin position="139"/>
        <end position="160"/>
    </location>
</feature>
<protein>
    <submittedName>
        <fullName evidence="9">GerAB/ArcD/ProY family transporter</fullName>
    </submittedName>
</protein>
<keyword evidence="5 8" id="KW-0812">Transmembrane</keyword>
<evidence type="ECO:0000313" key="9">
    <source>
        <dbReference type="EMBL" id="TVY07478.1"/>
    </source>
</evidence>
<dbReference type="PANTHER" id="PTHR34975">
    <property type="entry name" value="SPORE GERMINATION PROTEIN A2"/>
    <property type="match status" value="1"/>
</dbReference>
<comment type="caution">
    <text evidence="9">The sequence shown here is derived from an EMBL/GenBank/DDBJ whole genome shotgun (WGS) entry which is preliminary data.</text>
</comment>
<keyword evidence="3" id="KW-0813">Transport</keyword>
<gene>
    <name evidence="9" type="ORF">FPZ49_23615</name>
</gene>
<evidence type="ECO:0000313" key="10">
    <source>
        <dbReference type="Proteomes" id="UP000317036"/>
    </source>
</evidence>
<feature type="transmembrane region" description="Helical" evidence="8">
    <location>
        <begin position="302"/>
        <end position="322"/>
    </location>
</feature>
<name>A0A559K5Q0_9BACL</name>
<feature type="transmembrane region" description="Helical" evidence="8">
    <location>
        <begin position="180"/>
        <end position="199"/>
    </location>
</feature>
<dbReference type="NCBIfam" id="TIGR00912">
    <property type="entry name" value="2A0309"/>
    <property type="match status" value="1"/>
</dbReference>
<evidence type="ECO:0000256" key="5">
    <source>
        <dbReference type="ARBA" id="ARBA00022692"/>
    </source>
</evidence>
<feature type="transmembrane region" description="Helical" evidence="8">
    <location>
        <begin position="211"/>
        <end position="234"/>
    </location>
</feature>
<keyword evidence="4" id="KW-0309">Germination</keyword>
<keyword evidence="10" id="KW-1185">Reference proteome</keyword>
<organism evidence="9 10">
    <name type="scientific">Paenibacillus cremeus</name>
    <dbReference type="NCBI Taxonomy" id="2163881"/>
    <lineage>
        <taxon>Bacteria</taxon>
        <taxon>Bacillati</taxon>
        <taxon>Bacillota</taxon>
        <taxon>Bacilli</taxon>
        <taxon>Bacillales</taxon>
        <taxon>Paenibacillaceae</taxon>
        <taxon>Paenibacillus</taxon>
    </lineage>
</organism>
<keyword evidence="7 8" id="KW-0472">Membrane</keyword>
<dbReference type="Gene3D" id="1.20.1740.10">
    <property type="entry name" value="Amino acid/polyamine transporter I"/>
    <property type="match status" value="1"/>
</dbReference>
<keyword evidence="6 8" id="KW-1133">Transmembrane helix</keyword>
<dbReference type="OrthoDB" id="2078716at2"/>
<dbReference type="Proteomes" id="UP000317036">
    <property type="component" value="Unassembled WGS sequence"/>
</dbReference>
<feature type="transmembrane region" description="Helical" evidence="8">
    <location>
        <begin position="7"/>
        <end position="26"/>
    </location>
</feature>
<evidence type="ECO:0000256" key="3">
    <source>
        <dbReference type="ARBA" id="ARBA00022448"/>
    </source>
</evidence>
<evidence type="ECO:0000256" key="4">
    <source>
        <dbReference type="ARBA" id="ARBA00022544"/>
    </source>
</evidence>
<dbReference type="RefSeq" id="WP_144851653.1">
    <property type="nucleotide sequence ID" value="NZ_VNJI01000036.1"/>
</dbReference>